<accession>A0A9D1L2S2</accession>
<dbReference type="Pfam" id="PF00246">
    <property type="entry name" value="Peptidase_M14"/>
    <property type="match status" value="1"/>
</dbReference>
<protein>
    <recommendedName>
        <fullName evidence="1">Peptidase M14 domain-containing protein</fullName>
    </recommendedName>
</protein>
<dbReference type="GO" id="GO:0004181">
    <property type="term" value="F:metallocarboxypeptidase activity"/>
    <property type="evidence" value="ECO:0007669"/>
    <property type="project" value="InterPro"/>
</dbReference>
<organism evidence="2 3">
    <name type="scientific">Candidatus Fimihabitans intestinipullorum</name>
    <dbReference type="NCBI Taxonomy" id="2840820"/>
    <lineage>
        <taxon>Bacteria</taxon>
        <taxon>Bacillati</taxon>
        <taxon>Mycoplasmatota</taxon>
        <taxon>Mycoplasmatota incertae sedis</taxon>
        <taxon>Candidatus Fimihabitans</taxon>
    </lineage>
</organism>
<reference evidence="2" key="1">
    <citation type="submission" date="2020-10" db="EMBL/GenBank/DDBJ databases">
        <authorList>
            <person name="Gilroy R."/>
        </authorList>
    </citation>
    <scope>NUCLEOTIDE SEQUENCE</scope>
    <source>
        <strain evidence="2">CHK197-8231</strain>
    </source>
</reference>
<dbReference type="AlphaFoldDB" id="A0A9D1L2S2"/>
<dbReference type="Gene3D" id="3.40.630.10">
    <property type="entry name" value="Zn peptidases"/>
    <property type="match status" value="1"/>
</dbReference>
<evidence type="ECO:0000259" key="1">
    <source>
        <dbReference type="Pfam" id="PF00246"/>
    </source>
</evidence>
<dbReference type="GO" id="GO:0006508">
    <property type="term" value="P:proteolysis"/>
    <property type="evidence" value="ECO:0007669"/>
    <property type="project" value="InterPro"/>
</dbReference>
<reference evidence="2" key="2">
    <citation type="journal article" date="2021" name="PeerJ">
        <title>Extensive microbial diversity within the chicken gut microbiome revealed by metagenomics and culture.</title>
        <authorList>
            <person name="Gilroy R."/>
            <person name="Ravi A."/>
            <person name="Getino M."/>
            <person name="Pursley I."/>
            <person name="Horton D.L."/>
            <person name="Alikhan N.F."/>
            <person name="Baker D."/>
            <person name="Gharbi K."/>
            <person name="Hall N."/>
            <person name="Watson M."/>
            <person name="Adriaenssens E.M."/>
            <person name="Foster-Nyarko E."/>
            <person name="Jarju S."/>
            <person name="Secka A."/>
            <person name="Antonio M."/>
            <person name="Oren A."/>
            <person name="Chaudhuri R.R."/>
            <person name="La Ragione R."/>
            <person name="Hildebrand F."/>
            <person name="Pallen M.J."/>
        </authorList>
    </citation>
    <scope>NUCLEOTIDE SEQUENCE</scope>
    <source>
        <strain evidence="2">CHK197-8231</strain>
    </source>
</reference>
<comment type="caution">
    <text evidence="2">The sequence shown here is derived from an EMBL/GenBank/DDBJ whole genome shotgun (WGS) entry which is preliminary data.</text>
</comment>
<dbReference type="InterPro" id="IPR000834">
    <property type="entry name" value="Peptidase_M14"/>
</dbReference>
<name>A0A9D1L2S2_9BACT</name>
<dbReference type="SUPFAM" id="SSF53187">
    <property type="entry name" value="Zn-dependent exopeptidases"/>
    <property type="match status" value="1"/>
</dbReference>
<sequence>MGKILDYEEMLQHLDQLDPKVIRKMQPIGYTTYGYPLLHYTYGTGNAHVILTAGTHATELIGNCFLIHFMEQLSNGTIDLDPSKVTLHFLPILNPEGTIIVTSAIRALIPRNTSEVTEQFLATTYYGNCKIDDTGDTSLCLDMFSRATWDAIDEKHAKLKAHLQWLDDRYHYPKGVMIVWSSNGNGVDLNSNVTPTKYLKDTLEGRKIFGEGHRRLLCLTEPGPYGCPTKNEDFQLEEENRALLHFYDTCIHSHHVVGSIIYHACGGQVIYLDDIGVSPWKDQLEPVEIDYNQMLAKVYADETKYQVKSNTSYTTMDARIKSMLSGTLLVELTPMRGTPLGQFVNSELGLYDETMEKNTKAVTETVKKMYLHAPSRCKKDV</sequence>
<evidence type="ECO:0000313" key="2">
    <source>
        <dbReference type="EMBL" id="HIU22854.1"/>
    </source>
</evidence>
<proteinExistence type="predicted"/>
<gene>
    <name evidence="2" type="ORF">IAD49_04665</name>
</gene>
<feature type="domain" description="Peptidase M14" evidence="1">
    <location>
        <begin position="8"/>
        <end position="315"/>
    </location>
</feature>
<evidence type="ECO:0000313" key="3">
    <source>
        <dbReference type="Proteomes" id="UP000824087"/>
    </source>
</evidence>
<dbReference type="EMBL" id="DVML01000025">
    <property type="protein sequence ID" value="HIU22854.1"/>
    <property type="molecule type" value="Genomic_DNA"/>
</dbReference>
<dbReference type="Proteomes" id="UP000824087">
    <property type="component" value="Unassembled WGS sequence"/>
</dbReference>
<dbReference type="GO" id="GO:0008270">
    <property type="term" value="F:zinc ion binding"/>
    <property type="evidence" value="ECO:0007669"/>
    <property type="project" value="InterPro"/>
</dbReference>